<dbReference type="AlphaFoldDB" id="A0A9D7XRR2"/>
<evidence type="ECO:0000313" key="4">
    <source>
        <dbReference type="Proteomes" id="UP000808337"/>
    </source>
</evidence>
<evidence type="ECO:0000256" key="2">
    <source>
        <dbReference type="SAM" id="Phobius"/>
    </source>
</evidence>
<feature type="compositionally biased region" description="Low complexity" evidence="1">
    <location>
        <begin position="180"/>
        <end position="192"/>
    </location>
</feature>
<name>A0A9D7XRR2_9BACT</name>
<protein>
    <recommendedName>
        <fullName evidence="5">Tetratricopeptide repeat protein</fullName>
    </recommendedName>
</protein>
<dbReference type="Proteomes" id="UP000808337">
    <property type="component" value="Unassembled WGS sequence"/>
</dbReference>
<keyword evidence="2" id="KW-0812">Transmembrane</keyword>
<gene>
    <name evidence="3" type="ORF">IPP15_04100</name>
</gene>
<accession>A0A9D7XRR2</accession>
<keyword evidence="2" id="KW-1133">Transmembrane helix</keyword>
<comment type="caution">
    <text evidence="3">The sequence shown here is derived from an EMBL/GenBank/DDBJ whole genome shotgun (WGS) entry which is preliminary data.</text>
</comment>
<proteinExistence type="predicted"/>
<evidence type="ECO:0000313" key="3">
    <source>
        <dbReference type="EMBL" id="MBK9981598.1"/>
    </source>
</evidence>
<organism evidence="3 4">
    <name type="scientific">Candidatus Opimibacter skivensis</name>
    <dbReference type="NCBI Taxonomy" id="2982028"/>
    <lineage>
        <taxon>Bacteria</taxon>
        <taxon>Pseudomonadati</taxon>
        <taxon>Bacteroidota</taxon>
        <taxon>Saprospiria</taxon>
        <taxon>Saprospirales</taxon>
        <taxon>Saprospiraceae</taxon>
        <taxon>Candidatus Opimibacter</taxon>
    </lineage>
</organism>
<sequence length="332" mass="38511">MIDDRLHHNIEKYLTGELPQGEIVLFESEMKINRELLEEVEIQRLCLMAMQKLAAADLKEKFIKWEKELDSGTLSKSPRPFLRNKYNPWFWGTGILFLLLISMAFWHFQQVKKNKVKGEEDKLQIYQRDSIIGELRILIQQKQEKLSDLLPKSGAGEDSLLKLEILKLEEEVRRIEKSKSQNSQNQESTNQQMALASAPSHEYAMRGLGNDDNLDSSIKSIYKSLRTGNYTEAVYLLKNISPDDIDGQRVVTYELPYALFYAGKFGEAALSFQELKKTDRSEADKVEFYILLCYVGEGRIAFVQKMIADILKNPQHKFYENTKKLKSVLERK</sequence>
<evidence type="ECO:0008006" key="5">
    <source>
        <dbReference type="Google" id="ProtNLM"/>
    </source>
</evidence>
<keyword evidence="2" id="KW-0472">Membrane</keyword>
<feature type="region of interest" description="Disordered" evidence="1">
    <location>
        <begin position="176"/>
        <end position="196"/>
    </location>
</feature>
<reference evidence="3 4" key="1">
    <citation type="submission" date="2020-10" db="EMBL/GenBank/DDBJ databases">
        <title>Connecting structure to function with the recovery of over 1000 high-quality activated sludge metagenome-assembled genomes encoding full-length rRNA genes using long-read sequencing.</title>
        <authorList>
            <person name="Singleton C.M."/>
            <person name="Petriglieri F."/>
            <person name="Kristensen J.M."/>
            <person name="Kirkegaard R.H."/>
            <person name="Michaelsen T.Y."/>
            <person name="Andersen M.H."/>
            <person name="Karst S.M."/>
            <person name="Dueholm M.S."/>
            <person name="Nielsen P.H."/>
            <person name="Albertsen M."/>
        </authorList>
    </citation>
    <scope>NUCLEOTIDE SEQUENCE [LARGE SCALE GENOMIC DNA]</scope>
    <source>
        <strain evidence="3">Ribe_18-Q3-R11-54_MAXAC.273</strain>
    </source>
</reference>
<feature type="transmembrane region" description="Helical" evidence="2">
    <location>
        <begin position="89"/>
        <end position="108"/>
    </location>
</feature>
<dbReference type="EMBL" id="JADKGY010000001">
    <property type="protein sequence ID" value="MBK9981598.1"/>
    <property type="molecule type" value="Genomic_DNA"/>
</dbReference>
<evidence type="ECO:0000256" key="1">
    <source>
        <dbReference type="SAM" id="MobiDB-lite"/>
    </source>
</evidence>